<name>A0A845MFB4_9PROT</name>
<comment type="similarity">
    <text evidence="1">Belongs to the bacterial secretin family.</text>
</comment>
<organism evidence="5 6">
    <name type="scientific">Sneathiella chungangensis</name>
    <dbReference type="NCBI Taxonomy" id="1418234"/>
    <lineage>
        <taxon>Bacteria</taxon>
        <taxon>Pseudomonadati</taxon>
        <taxon>Pseudomonadota</taxon>
        <taxon>Alphaproteobacteria</taxon>
        <taxon>Sneathiellales</taxon>
        <taxon>Sneathiellaceae</taxon>
        <taxon>Sneathiella</taxon>
    </lineage>
</organism>
<feature type="signal peptide" evidence="3">
    <location>
        <begin position="1"/>
        <end position="24"/>
    </location>
</feature>
<dbReference type="OrthoDB" id="9775455at2"/>
<dbReference type="RefSeq" id="WP_161338799.1">
    <property type="nucleotide sequence ID" value="NZ_JBHSDG010000005.1"/>
</dbReference>
<evidence type="ECO:0000313" key="5">
    <source>
        <dbReference type="EMBL" id="MZR22355.1"/>
    </source>
</evidence>
<feature type="chain" id="PRO_5032535924" evidence="3">
    <location>
        <begin position="25"/>
        <end position="474"/>
    </location>
</feature>
<dbReference type="PANTHER" id="PTHR30332">
    <property type="entry name" value="PROBABLE GENERAL SECRETION PATHWAY PROTEIN D"/>
    <property type="match status" value="1"/>
</dbReference>
<reference evidence="5 6" key="1">
    <citation type="journal article" date="2014" name="Int. J. Syst. Evol. Microbiol.">
        <title>Sneathiella chungangensis sp. nov., isolated from a marine sand, and emended description of the genus Sneathiella.</title>
        <authorList>
            <person name="Siamphan C."/>
            <person name="Kim H."/>
            <person name="Lee J.S."/>
            <person name="Kim W."/>
        </authorList>
    </citation>
    <scope>NUCLEOTIDE SEQUENCE [LARGE SCALE GENOMIC DNA]</scope>
    <source>
        <strain evidence="5 6">KCTC 32476</strain>
    </source>
</reference>
<feature type="compositionally biased region" description="Basic and acidic residues" evidence="2">
    <location>
        <begin position="446"/>
        <end position="455"/>
    </location>
</feature>
<dbReference type="InterPro" id="IPR007055">
    <property type="entry name" value="BON_dom"/>
</dbReference>
<evidence type="ECO:0000256" key="2">
    <source>
        <dbReference type="SAM" id="MobiDB-lite"/>
    </source>
</evidence>
<accession>A0A845MFB4</accession>
<gene>
    <name evidence="5" type="ORF">GQF03_08430</name>
</gene>
<evidence type="ECO:0000256" key="3">
    <source>
        <dbReference type="SAM" id="SignalP"/>
    </source>
</evidence>
<dbReference type="Pfam" id="PF00263">
    <property type="entry name" value="Secretin"/>
    <property type="match status" value="1"/>
</dbReference>
<dbReference type="InterPro" id="IPR032789">
    <property type="entry name" value="T2SS-T3SS_pil_N"/>
</dbReference>
<sequence>MLTRLLQPLAALGLGLMLALGAPAKVDAAQVINSKGDILALTLNSGKLVQLDQPATSVFVGNPELADVQIQSPTIIYVFGKGTGSTNLFALDAKGRVLLNSPVSITHDVTSLNAALQDISPNGALRARSTPTGIMLTGRVKSAAQAEDARRMAELYLGGGTVFNRIEVAGAMQVNLRVRIAEVSRSVTKQFGVNWEVFGQIGDAFLGFATPTDIVSDAATGTLNRLGSGTNFVSGYSDSNVDILNVIDALDEEGLLTILAEPNLTALSGERAQFLAGGEFPIPVPQEDGAITVEYKPFGVSLEFTPTIVDDNLINLQVRPEVSQLSSNSAINVGGAFIQSLLTRRAETTVELASGQSFAIGGLLSNDGDNNISKTPFLGDIPILGALFRSSSFQRNETELLIIVTPYLVKPSNSRIAEPTDGYIPPNDKDIYVRGENFRPTLGENAPEKDGRDTAKAAAPTDVKLAGPAGFILE</sequence>
<dbReference type="AlphaFoldDB" id="A0A845MFB4"/>
<dbReference type="InterPro" id="IPR004846">
    <property type="entry name" value="T2SS/T3SS_dom"/>
</dbReference>
<dbReference type="GO" id="GO:0009306">
    <property type="term" value="P:protein secretion"/>
    <property type="evidence" value="ECO:0007669"/>
    <property type="project" value="InterPro"/>
</dbReference>
<protein>
    <submittedName>
        <fullName evidence="5">Type II and III secretion system protein family protein</fullName>
    </submittedName>
</protein>
<keyword evidence="6" id="KW-1185">Reference proteome</keyword>
<dbReference type="Pfam" id="PF13629">
    <property type="entry name" value="T2SS-T3SS_pil_N"/>
    <property type="match status" value="1"/>
</dbReference>
<dbReference type="InterPro" id="IPR050810">
    <property type="entry name" value="Bact_Secretion_Sys_Channel"/>
</dbReference>
<dbReference type="EMBL" id="WTVA01000003">
    <property type="protein sequence ID" value="MZR22355.1"/>
    <property type="molecule type" value="Genomic_DNA"/>
</dbReference>
<evidence type="ECO:0000259" key="4">
    <source>
        <dbReference type="PROSITE" id="PS50914"/>
    </source>
</evidence>
<comment type="caution">
    <text evidence="5">The sequence shown here is derived from an EMBL/GenBank/DDBJ whole genome shotgun (WGS) entry which is preliminary data.</text>
</comment>
<evidence type="ECO:0000256" key="1">
    <source>
        <dbReference type="RuleBase" id="RU004003"/>
    </source>
</evidence>
<feature type="domain" description="BON" evidence="4">
    <location>
        <begin position="101"/>
        <end position="170"/>
    </location>
</feature>
<dbReference type="PRINTS" id="PR00811">
    <property type="entry name" value="BCTERIALGSPD"/>
</dbReference>
<proteinExistence type="inferred from homology"/>
<dbReference type="GO" id="GO:0015627">
    <property type="term" value="C:type II protein secretion system complex"/>
    <property type="evidence" value="ECO:0007669"/>
    <property type="project" value="TreeGrafter"/>
</dbReference>
<feature type="region of interest" description="Disordered" evidence="2">
    <location>
        <begin position="439"/>
        <end position="460"/>
    </location>
</feature>
<keyword evidence="3" id="KW-0732">Signal</keyword>
<evidence type="ECO:0000313" key="6">
    <source>
        <dbReference type="Proteomes" id="UP000445696"/>
    </source>
</evidence>
<dbReference type="PANTHER" id="PTHR30332:SF17">
    <property type="entry name" value="TYPE IV PILIATION SYSTEM PROTEIN DR_0774-RELATED"/>
    <property type="match status" value="1"/>
</dbReference>
<dbReference type="InterPro" id="IPR001775">
    <property type="entry name" value="GspD/PilQ"/>
</dbReference>
<dbReference type="Proteomes" id="UP000445696">
    <property type="component" value="Unassembled WGS sequence"/>
</dbReference>
<dbReference type="PROSITE" id="PS50914">
    <property type="entry name" value="BON"/>
    <property type="match status" value="1"/>
</dbReference>